<evidence type="ECO:0000256" key="12">
    <source>
        <dbReference type="ARBA" id="ARBA00023136"/>
    </source>
</evidence>
<comment type="pathway">
    <text evidence="2 14 15">Porphyrin-containing compound metabolism; protoporphyrin-IX biosynthesis; protoporphyrin-IX from protoporphyrinogen-IX: step 1/1.</text>
</comment>
<evidence type="ECO:0000256" key="15">
    <source>
        <dbReference type="PIRNR" id="PIRNR004638"/>
    </source>
</evidence>
<feature type="binding site" description="axial binding residue" evidence="14">
    <location>
        <position position="93"/>
    </location>
    <ligand>
        <name>heme</name>
        <dbReference type="ChEBI" id="CHEBI:30413"/>
    </ligand>
    <ligandPart>
        <name>Fe</name>
        <dbReference type="ChEBI" id="CHEBI:18248"/>
    </ligandPart>
</feature>
<name>A0A1H2Z370_9RHOB</name>
<dbReference type="InterPro" id="IPR005265">
    <property type="entry name" value="HemJ-like"/>
</dbReference>
<accession>A0A1H2Z370</accession>
<keyword evidence="11 14" id="KW-0408">Iron</keyword>
<keyword evidence="9 14" id="KW-1133">Transmembrane helix</keyword>
<evidence type="ECO:0000256" key="4">
    <source>
        <dbReference type="ARBA" id="ARBA00017504"/>
    </source>
</evidence>
<feature type="binding site" description="axial binding residue" evidence="14">
    <location>
        <position position="14"/>
    </location>
    <ligand>
        <name>heme</name>
        <dbReference type="ChEBI" id="CHEBI:30413"/>
    </ligand>
    <ligandPart>
        <name>Fe</name>
        <dbReference type="ChEBI" id="CHEBI:18248"/>
    </ligandPart>
</feature>
<dbReference type="HAMAP" id="MF_02239">
    <property type="entry name" value="HemJ"/>
    <property type="match status" value="1"/>
</dbReference>
<evidence type="ECO:0000256" key="11">
    <source>
        <dbReference type="ARBA" id="ARBA00023004"/>
    </source>
</evidence>
<comment type="subunit">
    <text evidence="14">Homodimer.</text>
</comment>
<feature type="transmembrane region" description="Helical" evidence="14">
    <location>
        <begin position="128"/>
        <end position="146"/>
    </location>
</feature>
<reference evidence="16 17" key="1">
    <citation type="submission" date="2016-10" db="EMBL/GenBank/DDBJ databases">
        <authorList>
            <person name="de Groot N.N."/>
        </authorList>
    </citation>
    <scope>NUCLEOTIDE SEQUENCE [LARGE SCALE GENOMIC DNA]</scope>
    <source>
        <strain evidence="16 17">DSM 17890</strain>
    </source>
</reference>
<dbReference type="STRING" id="356660.SAMN05444336_103342"/>
<evidence type="ECO:0000313" key="16">
    <source>
        <dbReference type="EMBL" id="SDX11448.1"/>
    </source>
</evidence>
<dbReference type="GO" id="GO:0006782">
    <property type="term" value="P:protoporphyrinogen IX biosynthetic process"/>
    <property type="evidence" value="ECO:0007669"/>
    <property type="project" value="UniProtKB-UniRule"/>
</dbReference>
<dbReference type="UniPathway" id="UPA00251">
    <property type="reaction ID" value="UER00324"/>
</dbReference>
<evidence type="ECO:0000313" key="17">
    <source>
        <dbReference type="Proteomes" id="UP000199118"/>
    </source>
</evidence>
<dbReference type="Pfam" id="PF03653">
    <property type="entry name" value="UPF0093"/>
    <property type="match status" value="1"/>
</dbReference>
<sequence length="149" mass="17044">MDLLAWYPWFKAIHVMSVIAWMAALLYLPRLFVYHAERGAPGSELSETFKVMERKLLRGIMNPAMISSWTFGLLTLVSLGPGFLANSPWLHAKLLLVVLMTGYHMACARFRRDFAEDANRRSGRFYRMINEIPALLMVGIVILVIVQPF</sequence>
<keyword evidence="17" id="KW-1185">Reference proteome</keyword>
<evidence type="ECO:0000256" key="8">
    <source>
        <dbReference type="ARBA" id="ARBA00022723"/>
    </source>
</evidence>
<keyword evidence="8 14" id="KW-0479">Metal-binding</keyword>
<keyword evidence="6 14" id="KW-0349">Heme</keyword>
<dbReference type="PIRSF" id="PIRSF004638">
    <property type="entry name" value="UCP004638"/>
    <property type="match status" value="1"/>
</dbReference>
<dbReference type="OrthoDB" id="9800824at2"/>
<comment type="catalytic activity">
    <reaction evidence="13 14 15">
        <text>protoporphyrinogen IX + 3 A = protoporphyrin IX + 3 AH2</text>
        <dbReference type="Rhea" id="RHEA:62000"/>
        <dbReference type="ChEBI" id="CHEBI:13193"/>
        <dbReference type="ChEBI" id="CHEBI:17499"/>
        <dbReference type="ChEBI" id="CHEBI:57306"/>
        <dbReference type="ChEBI" id="CHEBI:57307"/>
    </reaction>
</comment>
<proteinExistence type="inferred from homology"/>
<comment type="subcellular location">
    <subcellularLocation>
        <location evidence="1 14">Cell membrane</location>
        <topology evidence="1 14">Multi-pass membrane protein</topology>
    </subcellularLocation>
</comment>
<evidence type="ECO:0000256" key="9">
    <source>
        <dbReference type="ARBA" id="ARBA00022989"/>
    </source>
</evidence>
<feature type="transmembrane region" description="Helical" evidence="14">
    <location>
        <begin position="60"/>
        <end position="83"/>
    </location>
</feature>
<dbReference type="PANTHER" id="PTHR40255:SF1">
    <property type="entry name" value="PROTOPORPHYRINOGEN IX OXIDASE"/>
    <property type="match status" value="1"/>
</dbReference>
<gene>
    <name evidence="16" type="ORF">SAMN05444336_103342</name>
</gene>
<evidence type="ECO:0000256" key="10">
    <source>
        <dbReference type="ARBA" id="ARBA00023002"/>
    </source>
</evidence>
<dbReference type="GO" id="GO:0005886">
    <property type="term" value="C:plasma membrane"/>
    <property type="evidence" value="ECO:0007669"/>
    <property type="project" value="UniProtKB-SubCell"/>
</dbReference>
<dbReference type="EC" id="1.3.99.-" evidence="14 15"/>
<protein>
    <recommendedName>
        <fullName evidence="4 14">Protoporphyrinogen IX oxidase</fullName>
        <shortName evidence="14">PPO</shortName>
        <ecNumber evidence="14 15">1.3.99.-</ecNumber>
    </recommendedName>
</protein>
<evidence type="ECO:0000256" key="1">
    <source>
        <dbReference type="ARBA" id="ARBA00004651"/>
    </source>
</evidence>
<evidence type="ECO:0000256" key="14">
    <source>
        <dbReference type="HAMAP-Rule" id="MF_02239"/>
    </source>
</evidence>
<dbReference type="GO" id="GO:0046872">
    <property type="term" value="F:metal ion binding"/>
    <property type="evidence" value="ECO:0007669"/>
    <property type="project" value="UniProtKB-UniRule"/>
</dbReference>
<dbReference type="GO" id="GO:0070818">
    <property type="term" value="F:protoporphyrinogen oxidase activity"/>
    <property type="evidence" value="ECO:0007669"/>
    <property type="project" value="UniProtKB-UniRule"/>
</dbReference>
<dbReference type="PANTHER" id="PTHR40255">
    <property type="entry name" value="UPF0093 MEMBRANE PROTEIN SLR1790"/>
    <property type="match status" value="1"/>
</dbReference>
<keyword evidence="5 14" id="KW-1003">Cell membrane</keyword>
<comment type="function">
    <text evidence="14 15">Catalyzes the oxidation of protoporphyrinogen IX to protoporphyrin IX.</text>
</comment>
<dbReference type="RefSeq" id="WP_092681697.1">
    <property type="nucleotide sequence ID" value="NZ_FNMZ01000003.1"/>
</dbReference>
<evidence type="ECO:0000256" key="2">
    <source>
        <dbReference type="ARBA" id="ARBA00005073"/>
    </source>
</evidence>
<feature type="transmembrane region" description="Helical" evidence="14">
    <location>
        <begin position="6"/>
        <end position="28"/>
    </location>
</feature>
<dbReference type="EMBL" id="FNMZ01000003">
    <property type="protein sequence ID" value="SDX11448.1"/>
    <property type="molecule type" value="Genomic_DNA"/>
</dbReference>
<organism evidence="16 17">
    <name type="scientific">Albimonas donghaensis</name>
    <dbReference type="NCBI Taxonomy" id="356660"/>
    <lineage>
        <taxon>Bacteria</taxon>
        <taxon>Pseudomonadati</taxon>
        <taxon>Pseudomonadota</taxon>
        <taxon>Alphaproteobacteria</taxon>
        <taxon>Rhodobacterales</taxon>
        <taxon>Paracoccaceae</taxon>
        <taxon>Albimonas</taxon>
    </lineage>
</organism>
<keyword evidence="12 14" id="KW-0472">Membrane</keyword>
<evidence type="ECO:0000256" key="7">
    <source>
        <dbReference type="ARBA" id="ARBA00022692"/>
    </source>
</evidence>
<comment type="similarity">
    <text evidence="3 14 15">Belongs to the HemJ family.</text>
</comment>
<evidence type="ECO:0000256" key="3">
    <source>
        <dbReference type="ARBA" id="ARBA00006501"/>
    </source>
</evidence>
<comment type="cofactor">
    <cofactor evidence="14 15">
        <name>heme b</name>
        <dbReference type="ChEBI" id="CHEBI:60344"/>
    </cofactor>
    <text evidence="14 15">Binds 1 heme b (iron(II)-protoporphyrin IX) group per subunit.</text>
</comment>
<evidence type="ECO:0000256" key="13">
    <source>
        <dbReference type="ARBA" id="ARBA00048390"/>
    </source>
</evidence>
<dbReference type="AlphaFoldDB" id="A0A1H2Z370"/>
<dbReference type="NCBIfam" id="TIGR00701">
    <property type="entry name" value="protoporphyrinogen oxidase HemJ"/>
    <property type="match status" value="1"/>
</dbReference>
<evidence type="ECO:0000256" key="5">
    <source>
        <dbReference type="ARBA" id="ARBA00022475"/>
    </source>
</evidence>
<keyword evidence="10 14" id="KW-0560">Oxidoreductase</keyword>
<feature type="transmembrane region" description="Helical" evidence="14">
    <location>
        <begin position="89"/>
        <end position="107"/>
    </location>
</feature>
<evidence type="ECO:0000256" key="6">
    <source>
        <dbReference type="ARBA" id="ARBA00022617"/>
    </source>
</evidence>
<keyword evidence="7 14" id="KW-0812">Transmembrane</keyword>
<dbReference type="Proteomes" id="UP000199118">
    <property type="component" value="Unassembled WGS sequence"/>
</dbReference>